<feature type="transmembrane region" description="Helical" evidence="11">
    <location>
        <begin position="697"/>
        <end position="717"/>
    </location>
</feature>
<feature type="compositionally biased region" description="Basic residues" evidence="10">
    <location>
        <begin position="35"/>
        <end position="45"/>
    </location>
</feature>
<dbReference type="EC" id="2.7.1.108" evidence="3"/>
<feature type="transmembrane region" description="Helical" evidence="11">
    <location>
        <begin position="797"/>
        <end position="816"/>
    </location>
</feature>
<sequence>MAQAPKTPDARLEPSEAQLEAPALSDIEALELFRRSPHPYHRRQHELRNAQQSSESSSNDLSRTTGPTSRGTISDEDDRRTRRISQSPSESGTEADDEGYGFVKALPAPPLRPRKGLRDVRGSGIAGDATPLLTPSQVDEEGRKLSGQYFQSRKEGSRTGEPSPTDDEAKAARQKYLKRRRNEVVRRTTETTLLGLIGILAVGGCNCWEKLLQWHRGQFLLFGLDRVCANKSPVDLFTHVLVMAGVLALYPIRLLYYSCRIQPPSNLRFRQRIRIPAAFDPAPILYPAILPVLISISLFSTLPKALLPNMLLGLAALPHQLIPYGTSSVGYSSLHWFVSILPLIASENTELPSKLLAATPYNVKLPPPEHGLHPELLVCLFPLHQSLLPPLHYLTTTSLLPAELHLLSIGLIDLLLFADSPQGGILRTLLWIGGISLFVLCGKILKWGVALARIPRWRFRHAGRVIQAQQSFLQVLNESFRSHSATRAASDSDADEDDPLFQDSLTKTKSLKLDILNAIRNNATRPNEHEPRSAIEPKKTEYQEQDGQPRSPPPASASRRRNTLASLPMQHTILPHGLKQRRRTKSIAQHFLTLTPTQALYRKWLYAAYFYFVVAALILGPVRYTIGKYALHNHEPFGWALGYLFGNIQRLRFEVFNWDLGWWIALPSLFDADDPQWTQHVPLAETLRQIILGPANVRLLLCAYCVSVILVGLVVVFRLTSVVEVDTRRKVFHGMMVLMLLPTIFIDPCFVALALALVLAIFLLLDLIRASQLPPLSGPIATFLTPYVDGRDLRGPVVVSHIFLLIGCAIPLWLSLAGVERRGEEPWSGWEVERRDLSMVAGVVCVGMGDAAASLIGRRYGRRKWPWAGGKSLEGSLAFAVAVTVGLVLGKVWLVVGWGPQTERTFVGLGLDGVKVVGKAAVCAAGASLEEAVLTGGNDNVVVPVVLWVLVRGVGL</sequence>
<evidence type="ECO:0000313" key="13">
    <source>
        <dbReference type="Proteomes" id="UP001521785"/>
    </source>
</evidence>
<keyword evidence="4" id="KW-0808">Transferase</keyword>
<feature type="compositionally biased region" description="Basic and acidic residues" evidence="10">
    <location>
        <begin position="526"/>
        <end position="542"/>
    </location>
</feature>
<dbReference type="InterPro" id="IPR032974">
    <property type="entry name" value="Polypren_kinase"/>
</dbReference>
<dbReference type="Proteomes" id="UP001521785">
    <property type="component" value="Unassembled WGS sequence"/>
</dbReference>
<feature type="transmembrane region" description="Helical" evidence="11">
    <location>
        <begin position="738"/>
        <end position="765"/>
    </location>
</feature>
<proteinExistence type="inferred from homology"/>
<feature type="transmembrane region" description="Helical" evidence="11">
    <location>
        <begin position="236"/>
        <end position="256"/>
    </location>
</feature>
<feature type="transmembrane region" description="Helical" evidence="11">
    <location>
        <begin position="429"/>
        <end position="452"/>
    </location>
</feature>
<keyword evidence="6 12" id="KW-0418">Kinase</keyword>
<name>A0ABR3QVG9_9PLEO</name>
<reference evidence="12 13" key="1">
    <citation type="submission" date="2024-02" db="EMBL/GenBank/DDBJ databases">
        <title>De novo assembly and annotation of 12 fungi associated with fruit tree decline syndrome in Ontario, Canada.</title>
        <authorList>
            <person name="Sulman M."/>
            <person name="Ellouze W."/>
            <person name="Ilyukhin E."/>
        </authorList>
    </citation>
    <scope>NUCLEOTIDE SEQUENCE [LARGE SCALE GENOMIC DNA]</scope>
    <source>
        <strain evidence="12 13">M42-189</strain>
    </source>
</reference>
<feature type="compositionally biased region" description="Polar residues" evidence="10">
    <location>
        <begin position="59"/>
        <end position="72"/>
    </location>
</feature>
<feature type="transmembrane region" description="Helical" evidence="11">
    <location>
        <begin position="277"/>
        <end position="301"/>
    </location>
</feature>
<feature type="transmembrane region" description="Helical" evidence="11">
    <location>
        <begin position="877"/>
        <end position="896"/>
    </location>
</feature>
<protein>
    <recommendedName>
        <fullName evidence="3">dolichol kinase</fullName>
        <ecNumber evidence="3">2.7.1.108</ecNumber>
    </recommendedName>
</protein>
<evidence type="ECO:0000256" key="9">
    <source>
        <dbReference type="ARBA" id="ARBA00023136"/>
    </source>
</evidence>
<comment type="subcellular location">
    <subcellularLocation>
        <location evidence="1">Endoplasmic reticulum membrane</location>
        <topology evidence="1">Multi-pass membrane protein</topology>
    </subcellularLocation>
</comment>
<evidence type="ECO:0000256" key="4">
    <source>
        <dbReference type="ARBA" id="ARBA00022679"/>
    </source>
</evidence>
<keyword evidence="8 11" id="KW-1133">Transmembrane helix</keyword>
<gene>
    <name evidence="12" type="primary">SEC59</name>
    <name evidence="12" type="ORF">SLS60_009456</name>
</gene>
<evidence type="ECO:0000256" key="5">
    <source>
        <dbReference type="ARBA" id="ARBA00022692"/>
    </source>
</evidence>
<comment type="similarity">
    <text evidence="2">Belongs to the polyprenol kinase family.</text>
</comment>
<evidence type="ECO:0000256" key="10">
    <source>
        <dbReference type="SAM" id="MobiDB-lite"/>
    </source>
</evidence>
<evidence type="ECO:0000256" key="11">
    <source>
        <dbReference type="SAM" id="Phobius"/>
    </source>
</evidence>
<feature type="region of interest" description="Disordered" evidence="10">
    <location>
        <begin position="35"/>
        <end position="171"/>
    </location>
</feature>
<feature type="region of interest" description="Disordered" evidence="10">
    <location>
        <begin position="522"/>
        <end position="560"/>
    </location>
</feature>
<feature type="transmembrane region" description="Helical" evidence="11">
    <location>
        <begin position="837"/>
        <end position="857"/>
    </location>
</feature>
<evidence type="ECO:0000256" key="6">
    <source>
        <dbReference type="ARBA" id="ARBA00022777"/>
    </source>
</evidence>
<keyword evidence="9 11" id="KW-0472">Membrane</keyword>
<keyword evidence="7" id="KW-0256">Endoplasmic reticulum</keyword>
<keyword evidence="13" id="KW-1185">Reference proteome</keyword>
<accession>A0ABR3QVG9</accession>
<dbReference type="PANTHER" id="PTHR13205">
    <property type="entry name" value="TRANSMEMBRANE PROTEIN 15-RELATED"/>
    <property type="match status" value="1"/>
</dbReference>
<organism evidence="12 13">
    <name type="scientific">Paraconiothyrium brasiliense</name>
    <dbReference type="NCBI Taxonomy" id="300254"/>
    <lineage>
        <taxon>Eukaryota</taxon>
        <taxon>Fungi</taxon>
        <taxon>Dikarya</taxon>
        <taxon>Ascomycota</taxon>
        <taxon>Pezizomycotina</taxon>
        <taxon>Dothideomycetes</taxon>
        <taxon>Pleosporomycetidae</taxon>
        <taxon>Pleosporales</taxon>
        <taxon>Massarineae</taxon>
        <taxon>Didymosphaeriaceae</taxon>
        <taxon>Paraconiothyrium</taxon>
    </lineage>
</organism>
<evidence type="ECO:0000256" key="1">
    <source>
        <dbReference type="ARBA" id="ARBA00004477"/>
    </source>
</evidence>
<evidence type="ECO:0000256" key="2">
    <source>
        <dbReference type="ARBA" id="ARBA00010794"/>
    </source>
</evidence>
<evidence type="ECO:0000256" key="8">
    <source>
        <dbReference type="ARBA" id="ARBA00022989"/>
    </source>
</evidence>
<feature type="region of interest" description="Disordered" evidence="10">
    <location>
        <begin position="1"/>
        <end position="23"/>
    </location>
</feature>
<evidence type="ECO:0000256" key="3">
    <source>
        <dbReference type="ARBA" id="ARBA00012132"/>
    </source>
</evidence>
<evidence type="ECO:0000313" key="12">
    <source>
        <dbReference type="EMBL" id="KAL1595767.1"/>
    </source>
</evidence>
<dbReference type="EMBL" id="JAKJXO020000015">
    <property type="protein sequence ID" value="KAL1595767.1"/>
    <property type="molecule type" value="Genomic_DNA"/>
</dbReference>
<dbReference type="PANTHER" id="PTHR13205:SF15">
    <property type="entry name" value="DOLICHOL KINASE"/>
    <property type="match status" value="1"/>
</dbReference>
<evidence type="ECO:0000256" key="7">
    <source>
        <dbReference type="ARBA" id="ARBA00022824"/>
    </source>
</evidence>
<comment type="caution">
    <text evidence="12">The sequence shown here is derived from an EMBL/GenBank/DDBJ whole genome shotgun (WGS) entry which is preliminary data.</text>
</comment>
<feature type="transmembrane region" description="Helical" evidence="11">
    <location>
        <begin position="604"/>
        <end position="626"/>
    </location>
</feature>
<dbReference type="GO" id="GO:0016301">
    <property type="term" value="F:kinase activity"/>
    <property type="evidence" value="ECO:0007669"/>
    <property type="project" value="UniProtKB-KW"/>
</dbReference>
<keyword evidence="5 11" id="KW-0812">Transmembrane</keyword>